<feature type="compositionally biased region" description="Low complexity" evidence="1">
    <location>
        <begin position="27"/>
        <end position="40"/>
    </location>
</feature>
<organism evidence="2 3">
    <name type="scientific">Lithospermum erythrorhizon</name>
    <name type="common">Purple gromwell</name>
    <name type="synonym">Lithospermum officinale var. erythrorhizon</name>
    <dbReference type="NCBI Taxonomy" id="34254"/>
    <lineage>
        <taxon>Eukaryota</taxon>
        <taxon>Viridiplantae</taxon>
        <taxon>Streptophyta</taxon>
        <taxon>Embryophyta</taxon>
        <taxon>Tracheophyta</taxon>
        <taxon>Spermatophyta</taxon>
        <taxon>Magnoliopsida</taxon>
        <taxon>eudicotyledons</taxon>
        <taxon>Gunneridae</taxon>
        <taxon>Pentapetalae</taxon>
        <taxon>asterids</taxon>
        <taxon>lamiids</taxon>
        <taxon>Boraginales</taxon>
        <taxon>Boraginaceae</taxon>
        <taxon>Boraginoideae</taxon>
        <taxon>Lithospermeae</taxon>
        <taxon>Lithospermum</taxon>
    </lineage>
</organism>
<dbReference type="AlphaFoldDB" id="A0AAV3RNA5"/>
<name>A0AAV3RNA5_LITER</name>
<proteinExistence type="predicted"/>
<evidence type="ECO:0000313" key="3">
    <source>
        <dbReference type="Proteomes" id="UP001454036"/>
    </source>
</evidence>
<keyword evidence="3" id="KW-1185">Reference proteome</keyword>
<evidence type="ECO:0000313" key="2">
    <source>
        <dbReference type="EMBL" id="GAA0180601.1"/>
    </source>
</evidence>
<feature type="region of interest" description="Disordered" evidence="1">
    <location>
        <begin position="1"/>
        <end position="50"/>
    </location>
</feature>
<dbReference type="EMBL" id="BAABME010010641">
    <property type="protein sequence ID" value="GAA0180601.1"/>
    <property type="molecule type" value="Genomic_DNA"/>
</dbReference>
<protein>
    <submittedName>
        <fullName evidence="2">Uncharacterized protein</fullName>
    </submittedName>
</protein>
<evidence type="ECO:0000256" key="1">
    <source>
        <dbReference type="SAM" id="MobiDB-lite"/>
    </source>
</evidence>
<gene>
    <name evidence="2" type="ORF">LIER_30131</name>
</gene>
<feature type="region of interest" description="Disordered" evidence="1">
    <location>
        <begin position="64"/>
        <end position="108"/>
    </location>
</feature>
<dbReference type="Proteomes" id="UP001454036">
    <property type="component" value="Unassembled WGS sequence"/>
</dbReference>
<sequence length="131" mass="13950">MGGDPQNAELITTDPAMIHHPLTTMGSSPTQTTPSASQTADPAHPDANRDEVLEAAQTCVKKVSTAPATTASHSIVTPPSSSDQANRRASEGEQRSKAAEEALPGQIKRAIDEYQQSEEFRMEAKAAESHR</sequence>
<comment type="caution">
    <text evidence="2">The sequence shown here is derived from an EMBL/GenBank/DDBJ whole genome shotgun (WGS) entry which is preliminary data.</text>
</comment>
<feature type="compositionally biased region" description="Polar residues" evidence="1">
    <location>
        <begin position="66"/>
        <end position="84"/>
    </location>
</feature>
<reference evidence="2 3" key="1">
    <citation type="submission" date="2024-01" db="EMBL/GenBank/DDBJ databases">
        <title>The complete chloroplast genome sequence of Lithospermum erythrorhizon: insights into the phylogenetic relationship among Boraginaceae species and the maternal lineages of purple gromwells.</title>
        <authorList>
            <person name="Okada T."/>
            <person name="Watanabe K."/>
        </authorList>
    </citation>
    <scope>NUCLEOTIDE SEQUENCE [LARGE SCALE GENOMIC DNA]</scope>
</reference>
<feature type="compositionally biased region" description="Basic and acidic residues" evidence="1">
    <location>
        <begin position="85"/>
        <end position="100"/>
    </location>
</feature>
<accession>A0AAV3RNA5</accession>